<evidence type="ECO:0000313" key="3">
    <source>
        <dbReference type="Proteomes" id="UP000029533"/>
    </source>
</evidence>
<name>A0AAW3FE12_9BACT</name>
<protein>
    <recommendedName>
        <fullName evidence="1">DUF4325 domain-containing protein</fullName>
    </recommendedName>
</protein>
<dbReference type="AlphaFoldDB" id="A0AAW3FE12"/>
<accession>A0AAW3FE12</accession>
<evidence type="ECO:0000313" key="2">
    <source>
        <dbReference type="EMBL" id="KGF24786.1"/>
    </source>
</evidence>
<dbReference type="Proteomes" id="UP000029533">
    <property type="component" value="Unassembled WGS sequence"/>
</dbReference>
<dbReference type="InterPro" id="IPR025474">
    <property type="entry name" value="DUF4325"/>
</dbReference>
<dbReference type="RefSeq" id="WP_025790724.1">
    <property type="nucleotide sequence ID" value="NZ_JRNJ01000104.1"/>
</dbReference>
<proteinExistence type="predicted"/>
<dbReference type="EMBL" id="JRNJ01000104">
    <property type="protein sequence ID" value="KGF24786.1"/>
    <property type="molecule type" value="Genomic_DNA"/>
</dbReference>
<sequence length="99" mass="11101">MCTVNMKEVLASHNSLPEAGNTFYNTIVGAIASDEKVVANMEGVSSLPSMFLNVSIGRIIDEYDMATLKKHIMFLKITKQQADRLKDYLLRYDETPKDA</sequence>
<reference evidence="2 3" key="1">
    <citation type="submission" date="2014-07" db="EMBL/GenBank/DDBJ databases">
        <authorList>
            <person name="McCorrison J."/>
            <person name="Sanka R."/>
            <person name="Torralba M."/>
            <person name="Gillis M."/>
            <person name="Haft D.H."/>
            <person name="Methe B."/>
            <person name="Sutton G."/>
            <person name="Nelson K.E."/>
        </authorList>
    </citation>
    <scope>NUCLEOTIDE SEQUENCE [LARGE SCALE GENOMIC DNA]</scope>
    <source>
        <strain evidence="2 3">DNF00424</strain>
    </source>
</reference>
<organism evidence="2 3">
    <name type="scientific">Prevotella histicola JCM 15637 = DNF00424</name>
    <dbReference type="NCBI Taxonomy" id="1236504"/>
    <lineage>
        <taxon>Bacteria</taxon>
        <taxon>Pseudomonadati</taxon>
        <taxon>Bacteroidota</taxon>
        <taxon>Bacteroidia</taxon>
        <taxon>Bacteroidales</taxon>
        <taxon>Prevotellaceae</taxon>
        <taxon>Prevotella</taxon>
    </lineage>
</organism>
<evidence type="ECO:0000259" key="1">
    <source>
        <dbReference type="Pfam" id="PF14213"/>
    </source>
</evidence>
<dbReference type="Pfam" id="PF14213">
    <property type="entry name" value="DUF4325"/>
    <property type="match status" value="1"/>
</dbReference>
<comment type="caution">
    <text evidence="2">The sequence shown here is derived from an EMBL/GenBank/DDBJ whole genome shotgun (WGS) entry which is preliminary data.</text>
</comment>
<feature type="domain" description="DUF4325" evidence="1">
    <location>
        <begin position="20"/>
        <end position="80"/>
    </location>
</feature>
<gene>
    <name evidence="2" type="ORF">HMPREF2132_10810</name>
</gene>